<dbReference type="InterPro" id="IPR032098">
    <property type="entry name" value="Acyltransf_C"/>
</dbReference>
<dbReference type="RefSeq" id="XP_020122500.1">
    <property type="nucleotide sequence ID" value="XM_020264696.1"/>
</dbReference>
<dbReference type="GO" id="GO:0006355">
    <property type="term" value="P:regulation of DNA-templated transcription"/>
    <property type="evidence" value="ECO:0007669"/>
    <property type="project" value="InterPro"/>
</dbReference>
<evidence type="ECO:0000313" key="9">
    <source>
        <dbReference type="Proteomes" id="UP000214365"/>
    </source>
</evidence>
<dbReference type="FunFam" id="1.25.40.10:FF:000745">
    <property type="entry name" value="RNA polymerase II transcription elongation factor (Ctr9)"/>
    <property type="match status" value="1"/>
</dbReference>
<reference evidence="8 9" key="1">
    <citation type="submission" date="2015-06" db="EMBL/GenBank/DDBJ databases">
        <title>Talaromyces atroroseus IBT 11181 draft genome.</title>
        <authorList>
            <person name="Rasmussen K.B."/>
            <person name="Rasmussen S."/>
            <person name="Petersen B."/>
            <person name="Sicheritz-Ponten T."/>
            <person name="Mortensen U.H."/>
            <person name="Thrane U."/>
        </authorList>
    </citation>
    <scope>NUCLEOTIDE SEQUENCE [LARGE SCALE GENOMIC DNA]</scope>
    <source>
        <strain evidence="8 9">IBT 11181</strain>
    </source>
</reference>
<dbReference type="Pfam" id="PF01553">
    <property type="entry name" value="Acyltransferase"/>
    <property type="match status" value="1"/>
</dbReference>
<dbReference type="InterPro" id="IPR031101">
    <property type="entry name" value="Ctr9"/>
</dbReference>
<dbReference type="STRING" id="1441469.A0A225B310"/>
<feature type="domain" description="Phospholipid/glycerol acyltransferase" evidence="7">
    <location>
        <begin position="131"/>
        <end position="263"/>
    </location>
</feature>
<dbReference type="PANTHER" id="PTHR14027:SF2">
    <property type="entry name" value="RNA POLYMERASE-ASSOCIATED PROTEIN CTR9 HOMOLOG"/>
    <property type="match status" value="1"/>
</dbReference>
<dbReference type="Gene3D" id="1.25.40.10">
    <property type="entry name" value="Tetratricopeptide repeat domain"/>
    <property type="match status" value="4"/>
</dbReference>
<dbReference type="InterPro" id="IPR019734">
    <property type="entry name" value="TPR_rpt"/>
</dbReference>
<keyword evidence="6" id="KW-1133">Transmembrane helix</keyword>
<dbReference type="Pfam" id="PF13181">
    <property type="entry name" value="TPR_8"/>
    <property type="match status" value="2"/>
</dbReference>
<dbReference type="Pfam" id="PF16076">
    <property type="entry name" value="Acyltransf_C"/>
    <property type="match status" value="1"/>
</dbReference>
<keyword evidence="9" id="KW-1185">Reference proteome</keyword>
<dbReference type="EMBL" id="LFMY01000003">
    <property type="protein sequence ID" value="OKL62379.1"/>
    <property type="molecule type" value="Genomic_DNA"/>
</dbReference>
<evidence type="ECO:0000313" key="8">
    <source>
        <dbReference type="EMBL" id="OKL62379.1"/>
    </source>
</evidence>
<feature type="compositionally biased region" description="Basic and acidic residues" evidence="5">
    <location>
        <begin position="1500"/>
        <end position="1515"/>
    </location>
</feature>
<feature type="transmembrane region" description="Helical" evidence="6">
    <location>
        <begin position="44"/>
        <end position="64"/>
    </location>
</feature>
<dbReference type="SUPFAM" id="SSF48452">
    <property type="entry name" value="TPR-like"/>
    <property type="match status" value="2"/>
</dbReference>
<protein>
    <recommendedName>
        <fullName evidence="7">Phospholipid/glycerol acyltransferase domain-containing protein</fullName>
    </recommendedName>
</protein>
<evidence type="ECO:0000256" key="6">
    <source>
        <dbReference type="SAM" id="Phobius"/>
    </source>
</evidence>
<keyword evidence="1" id="KW-0677">Repeat</keyword>
<dbReference type="PROSITE" id="PS50005">
    <property type="entry name" value="TPR"/>
    <property type="match status" value="1"/>
</dbReference>
<feature type="compositionally biased region" description="Acidic residues" evidence="5">
    <location>
        <begin position="1599"/>
        <end position="1609"/>
    </location>
</feature>
<feature type="compositionally biased region" description="Polar residues" evidence="5">
    <location>
        <begin position="12"/>
        <end position="21"/>
    </location>
</feature>
<feature type="compositionally biased region" description="Acidic residues" evidence="5">
    <location>
        <begin position="1537"/>
        <end position="1566"/>
    </location>
</feature>
<feature type="coiled-coil region" evidence="4">
    <location>
        <begin position="1306"/>
        <end position="1333"/>
    </location>
</feature>
<keyword evidence="6" id="KW-0812">Transmembrane</keyword>
<feature type="compositionally biased region" description="Basic and acidic residues" evidence="5">
    <location>
        <begin position="1429"/>
        <end position="1439"/>
    </location>
</feature>
<dbReference type="OrthoDB" id="343875at2759"/>
<accession>A0A225B310</accession>
<comment type="caution">
    <text evidence="8">The sequence shown here is derived from an EMBL/GenBank/DDBJ whole genome shotgun (WGS) entry which is preliminary data.</text>
</comment>
<evidence type="ECO:0000259" key="7">
    <source>
        <dbReference type="SMART" id="SM00563"/>
    </source>
</evidence>
<evidence type="ECO:0000256" key="5">
    <source>
        <dbReference type="SAM" id="MobiDB-lite"/>
    </source>
</evidence>
<keyword evidence="4" id="KW-0175">Coiled coil</keyword>
<name>A0A225B310_TALAT</name>
<dbReference type="InterPro" id="IPR011990">
    <property type="entry name" value="TPR-like_helical_dom_sf"/>
</dbReference>
<proteinExistence type="predicted"/>
<dbReference type="GO" id="GO:0000993">
    <property type="term" value="F:RNA polymerase II complex binding"/>
    <property type="evidence" value="ECO:0007669"/>
    <property type="project" value="TreeGrafter"/>
</dbReference>
<dbReference type="GeneID" id="31002387"/>
<evidence type="ECO:0000256" key="1">
    <source>
        <dbReference type="ARBA" id="ARBA00022737"/>
    </source>
</evidence>
<feature type="region of interest" description="Disordered" evidence="5">
    <location>
        <begin position="1"/>
        <end position="21"/>
    </location>
</feature>
<dbReference type="SMART" id="SM00028">
    <property type="entry name" value="TPR"/>
    <property type="match status" value="8"/>
</dbReference>
<dbReference type="GO" id="GO:0006368">
    <property type="term" value="P:transcription elongation by RNA polymerase II"/>
    <property type="evidence" value="ECO:0007669"/>
    <property type="project" value="TreeGrafter"/>
</dbReference>
<evidence type="ECO:0000256" key="2">
    <source>
        <dbReference type="ARBA" id="ARBA00022803"/>
    </source>
</evidence>
<evidence type="ECO:0000256" key="4">
    <source>
        <dbReference type="SAM" id="Coils"/>
    </source>
</evidence>
<dbReference type="SUPFAM" id="SSF69593">
    <property type="entry name" value="Glycerol-3-phosphate (1)-acyltransferase"/>
    <property type="match status" value="1"/>
</dbReference>
<dbReference type="Pfam" id="PF13432">
    <property type="entry name" value="TPR_16"/>
    <property type="match status" value="1"/>
</dbReference>
<dbReference type="GO" id="GO:0016593">
    <property type="term" value="C:Cdc73/Paf1 complex"/>
    <property type="evidence" value="ECO:0007669"/>
    <property type="project" value="TreeGrafter"/>
</dbReference>
<dbReference type="Proteomes" id="UP000214365">
    <property type="component" value="Unassembled WGS sequence"/>
</dbReference>
<feature type="transmembrane region" description="Helical" evidence="6">
    <location>
        <begin position="76"/>
        <end position="94"/>
    </location>
</feature>
<dbReference type="InterPro" id="IPR002123">
    <property type="entry name" value="Plipid/glycerol_acylTrfase"/>
</dbReference>
<dbReference type="CDD" id="cd07990">
    <property type="entry name" value="LPLAT_LCLAT1-like"/>
    <property type="match status" value="1"/>
</dbReference>
<keyword evidence="6" id="KW-0472">Membrane</keyword>
<keyword evidence="2 3" id="KW-0802">TPR repeat</keyword>
<gene>
    <name evidence="8" type="ORF">UA08_02632</name>
</gene>
<feature type="compositionally biased region" description="Basic residues" evidence="5">
    <location>
        <begin position="1451"/>
        <end position="1464"/>
    </location>
</feature>
<dbReference type="FunFam" id="1.25.40.10:FF:000250">
    <property type="entry name" value="RNA polymerase II transcription elongation factor"/>
    <property type="match status" value="1"/>
</dbReference>
<feature type="region of interest" description="Disordered" evidence="5">
    <location>
        <begin position="1429"/>
        <end position="1609"/>
    </location>
</feature>
<dbReference type="GO" id="GO:0016746">
    <property type="term" value="F:acyltransferase activity"/>
    <property type="evidence" value="ECO:0007669"/>
    <property type="project" value="InterPro"/>
</dbReference>
<feature type="repeat" description="TPR" evidence="3">
    <location>
        <begin position="1210"/>
        <end position="1243"/>
    </location>
</feature>
<organism evidence="8 9">
    <name type="scientific">Talaromyces atroroseus</name>
    <dbReference type="NCBI Taxonomy" id="1441469"/>
    <lineage>
        <taxon>Eukaryota</taxon>
        <taxon>Fungi</taxon>
        <taxon>Dikarya</taxon>
        <taxon>Ascomycota</taxon>
        <taxon>Pezizomycotina</taxon>
        <taxon>Eurotiomycetes</taxon>
        <taxon>Eurotiomycetidae</taxon>
        <taxon>Eurotiales</taxon>
        <taxon>Trichocomaceae</taxon>
        <taxon>Talaromyces</taxon>
        <taxon>Talaromyces sect. Trachyspermi</taxon>
    </lineage>
</organism>
<dbReference type="SMART" id="SM00563">
    <property type="entry name" value="PlsC"/>
    <property type="match status" value="1"/>
</dbReference>
<sequence length="1609" mass="182098">MSEIRHRAPTDPSGSSVLTEQTPLAESEKDAGLKHGLFMQILRSLLLATWFNGCCVCIVATQLIGSPLYFINKNYYYAYMAMTKQCFGILVITITQWGSPTLVRVSGDASVKGQMHITSDGRLRTNFHDRLVFIANHQVYTDWLYLWWVSYTSRMHGHIFIILKESLKYIPLLGQGMMFYGFIFMARKWEADKPRLQHRLEKLKAQHSGPMSGSQGLDPMWLLIFPEGTNLSINTKNISNKYGEKAGIAPLKHMILPRSTGLFFCLQQLRGTVDWLYDCTIGYEGPPKGIYPDRYFTLRSTYGQGRPPKSVNMYWRRWAVADIPLDDQKEFEEWLLERWREKDVLLEQFFETGRFPTSLGSSIDTHDIPAKQKAEASRGYIETEITLARWIEIAEIFAVLFQSCDHLDTHITHAMAHFENGHANGFGDMALNSETLPSATRFSDIPSAIDIPASTFDSEVEVSLEELPDDPTELCTLLENEKAAKNFWVIISLAYAKQKQLDHAVEILQKGLASVAHGATKEKLGLLNWLCWLLMLKSRQSPRVAPDGNSSDVKTKDYYLQLATSTLNEASRLNPAYTPLFLARGVLCLLRASLYPPRPVRTGIPDNSERVETLRQALKCFEEASKASGGRNVMAHLGLARAQYALGNYPDALLTYQTVLTRMPGLTDPDPRIGIGCCLWQLGFKERARDAWERALSLNPTSKVANMLVGTYYLYGSSQRPTNDPQFGELYRISMTHTQSAIKLDRDYPMACARFAGYKLTRKDYKTVEALARKAIEQTDVVSIASEGWYLLGRKAHYEGDASKASEYFNRSDQARGGGESGFLPAKFGVVQMQVKSKDLDGAKFRLEKIIQQTKSPECMALLGALLAEEVFSAQASGSKDDKSADAAKAISILEAVRSLWKDPTKNISPDESVLIYLSRLYESSSPDKSMQCLSQLEDIQMEQIPDQDRPEENLQNGELKAALREYLPPQLLNNIGCFLYQSGKVAEARDLFQSALNACVKSEELEGEKATDALITTVRYNFARCLEALDIPDEAKKVYESLLERHSDYTEASARMTYISLRQSPTDEGPKKMAKLYESDSTNLEVRALFGWYLSKSKKRVANLAEDHEQRHYKHTLQHFDKHDRYALTGMGNVHLLTARDMRRETDQDKEKRRKMYERAVEFFDKALQLDPKNAYAAQGIAIALVDDRKDYTGAVQIFSKIRGAIKDASVYINLGHAYAELKQFSRSIECYETALSKDRARDAQILVCLGRVWWLKGKHEKNLVAMKTALDYANRALAVAPEQVHLEFNVAFVQNQIALLVNSLPEMQRTLQDLQEAAEGLEKAIETFTRIAQVKNPPYPRESLEQRANMGRNTISKQLERSLQNQKEYEDKNALKLQQARAARDAELKRREEEVRKAQELEMERKRQLAEQRQRIVEETQRLAAQRAEEQRAREAAELTTDSETGERQKRKKKSSSKRKKHRDDDDGVVSDGRSISVARSDDEGETPAPKRRRRLERRGGAKEKPGKYKSTEYVDSDEELDDGAAVANPAVTSVEDDAAAGDDDLFGDDNDIVEEDKEEEEEEATVREKGGRSRGGKRIVDDSDDEDEPAVTKSGEDEEMQDVDDE</sequence>
<evidence type="ECO:0000256" key="3">
    <source>
        <dbReference type="PROSITE-ProRule" id="PRU00339"/>
    </source>
</evidence>
<dbReference type="PANTHER" id="PTHR14027">
    <property type="entry name" value="RNA POLYMERASE-ASSOCIATED PROTEIN CTR9"/>
    <property type="match status" value="1"/>
</dbReference>